<protein>
    <submittedName>
        <fullName evidence="1">Uncharacterized protein</fullName>
    </submittedName>
</protein>
<reference evidence="1" key="3">
    <citation type="submission" date="2022-01" db="UniProtKB">
        <authorList>
            <consortium name="EnsemblPlants"/>
        </authorList>
    </citation>
    <scope>IDENTIFICATION</scope>
    <source>
        <strain evidence="1">subsp. vulgare</strain>
    </source>
</reference>
<evidence type="ECO:0000313" key="2">
    <source>
        <dbReference type="Proteomes" id="UP000011116"/>
    </source>
</evidence>
<reference evidence="1" key="2">
    <citation type="submission" date="2020-10" db="EMBL/GenBank/DDBJ databases">
        <authorList>
            <person name="Scholz U."/>
            <person name="Mascher M."/>
            <person name="Fiebig A."/>
        </authorList>
    </citation>
    <scope>NUCLEOTIDE SEQUENCE [LARGE SCALE GENOMIC DNA]</scope>
    <source>
        <strain evidence="1">cv. Morex</strain>
    </source>
</reference>
<evidence type="ECO:0000313" key="1">
    <source>
        <dbReference type="EnsemblPlants" id="HORVU.MOREX.r3.5HG0441680.1"/>
    </source>
</evidence>
<dbReference type="Proteomes" id="UP000011116">
    <property type="component" value="Chromosome 5H"/>
</dbReference>
<dbReference type="Gramene" id="HORVU.MOREX.r2.5HG0365680.1">
    <property type="protein sequence ID" value="HORVU.MOREX.r2.5HG0365680.1"/>
    <property type="gene ID" value="HORVU.MOREX.r2.5HG0365680"/>
</dbReference>
<dbReference type="AlphaFoldDB" id="A0A8I6YP19"/>
<sequence>MVTFKSMAKKMKGLEYDVTSEPLDHMLVMITGGGRKHGTEAIAGGMFPNSSLRTLPEYKARLGIPKSSICQCKTLAVVEIESQLEEER</sequence>
<dbReference type="SMR" id="A0A8I6YP19"/>
<proteinExistence type="predicted"/>
<keyword evidence="2" id="KW-1185">Reference proteome</keyword>
<dbReference type="Gramene" id="HORVU.MOREX.r3.5HG0441680.1">
    <property type="protein sequence ID" value="HORVU.MOREX.r3.5HG0441680.1"/>
    <property type="gene ID" value="HORVU.MOREX.r3.5HG0441680"/>
</dbReference>
<accession>A0A8I6YP19</accession>
<organism evidence="1 2">
    <name type="scientific">Hordeum vulgare subsp. vulgare</name>
    <name type="common">Domesticated barley</name>
    <dbReference type="NCBI Taxonomy" id="112509"/>
    <lineage>
        <taxon>Eukaryota</taxon>
        <taxon>Viridiplantae</taxon>
        <taxon>Streptophyta</taxon>
        <taxon>Embryophyta</taxon>
        <taxon>Tracheophyta</taxon>
        <taxon>Spermatophyta</taxon>
        <taxon>Magnoliopsida</taxon>
        <taxon>Liliopsida</taxon>
        <taxon>Poales</taxon>
        <taxon>Poaceae</taxon>
        <taxon>BOP clade</taxon>
        <taxon>Pooideae</taxon>
        <taxon>Triticodae</taxon>
        <taxon>Triticeae</taxon>
        <taxon>Hordeinae</taxon>
        <taxon>Hordeum</taxon>
    </lineage>
</organism>
<reference evidence="2" key="1">
    <citation type="journal article" date="2012" name="Nature">
        <title>A physical, genetic and functional sequence assembly of the barley genome.</title>
        <authorList>
            <consortium name="The International Barley Genome Sequencing Consortium"/>
            <person name="Mayer K.F."/>
            <person name="Waugh R."/>
            <person name="Brown J.W."/>
            <person name="Schulman A."/>
            <person name="Langridge P."/>
            <person name="Platzer M."/>
            <person name="Fincher G.B."/>
            <person name="Muehlbauer G.J."/>
            <person name="Sato K."/>
            <person name="Close T.J."/>
            <person name="Wise R.P."/>
            <person name="Stein N."/>
        </authorList>
    </citation>
    <scope>NUCLEOTIDE SEQUENCE [LARGE SCALE GENOMIC DNA]</scope>
    <source>
        <strain evidence="2">cv. Morex</strain>
    </source>
</reference>
<name>A0A8I6YP19_HORVV</name>
<dbReference type="EnsemblPlants" id="HORVU.MOREX.r3.5HG0441680.1">
    <property type="protein sequence ID" value="HORVU.MOREX.r3.5HG0441680.1"/>
    <property type="gene ID" value="HORVU.MOREX.r3.5HG0441680"/>
</dbReference>